<gene>
    <name evidence="1" type="ORF">PAERUG_P19_London_7_VIM_2_05_10_05712</name>
</gene>
<accession>A0A9P1RBV0</accession>
<name>A0A9P1RBV0_PSEAI</name>
<comment type="caution">
    <text evidence="1">The sequence shown here is derived from an EMBL/GenBank/DDBJ whole genome shotgun (WGS) entry which is preliminary data.</text>
</comment>
<dbReference type="Proteomes" id="UP000045039">
    <property type="component" value="Unassembled WGS sequence"/>
</dbReference>
<dbReference type="AlphaFoldDB" id="A0A9P1RBV0"/>
<dbReference type="EMBL" id="CVVU01000245">
    <property type="protein sequence ID" value="CRP83096.1"/>
    <property type="molecule type" value="Genomic_DNA"/>
</dbReference>
<proteinExistence type="predicted"/>
<dbReference type="RefSeq" id="WP_178383317.1">
    <property type="nucleotide sequence ID" value="NZ_CAADND010000443.1"/>
</dbReference>
<organism evidence="1 2">
    <name type="scientific">Pseudomonas aeruginosa</name>
    <dbReference type="NCBI Taxonomy" id="287"/>
    <lineage>
        <taxon>Bacteria</taxon>
        <taxon>Pseudomonadati</taxon>
        <taxon>Pseudomonadota</taxon>
        <taxon>Gammaproteobacteria</taxon>
        <taxon>Pseudomonadales</taxon>
        <taxon>Pseudomonadaceae</taxon>
        <taxon>Pseudomonas</taxon>
    </lineage>
</organism>
<evidence type="ECO:0000313" key="2">
    <source>
        <dbReference type="Proteomes" id="UP000045039"/>
    </source>
</evidence>
<sequence length="202" mass="23042">MPETKPLTRMIPSGYDDGQIEIDTYQQKHWPENQELVAERFPLNPILRDWFDQTPNDKREPLELEHWWDLPFIVTDGWEDCEAHFRNHQARLRAEGFDGALSAAQVEAEIPARKAEWFKAWPTGTRYEVRCLDGGAWDRSTNWGMVGTLEEAVARCIVGPTWRRALDAMGDAQLSSALGLYRKEVRGALGLPPAPGPTIQEE</sequence>
<reference evidence="2" key="1">
    <citation type="submission" date="2015-06" db="EMBL/GenBank/DDBJ databases">
        <authorList>
            <person name="Radhakrishnan Rajesh"/>
            <person name="Underwood Anthony"/>
            <person name="Al-Shahib Ali"/>
        </authorList>
    </citation>
    <scope>NUCLEOTIDE SEQUENCE [LARGE SCALE GENOMIC DNA]</scope>
    <source>
        <strain evidence="2">P19_London_7_VIM_2_05_10</strain>
    </source>
</reference>
<protein>
    <submittedName>
        <fullName evidence="1">Uncharacterized protein</fullName>
    </submittedName>
</protein>
<evidence type="ECO:0000313" key="1">
    <source>
        <dbReference type="EMBL" id="CRP83096.1"/>
    </source>
</evidence>